<accession>A0ABP4U3P7</accession>
<comment type="caution">
    <text evidence="1">The sequence shown here is derived from an EMBL/GenBank/DDBJ whole genome shotgun (WGS) entry which is preliminary data.</text>
</comment>
<reference evidence="2" key="1">
    <citation type="journal article" date="2019" name="Int. J. Syst. Evol. Microbiol.">
        <title>The Global Catalogue of Microorganisms (GCM) 10K type strain sequencing project: providing services to taxonomists for standard genome sequencing and annotation.</title>
        <authorList>
            <consortium name="The Broad Institute Genomics Platform"/>
            <consortium name="The Broad Institute Genome Sequencing Center for Infectious Disease"/>
            <person name="Wu L."/>
            <person name="Ma J."/>
        </authorList>
    </citation>
    <scope>NUCLEOTIDE SEQUENCE [LARGE SCALE GENOMIC DNA]</scope>
    <source>
        <strain evidence="2">JCM 13929</strain>
    </source>
</reference>
<keyword evidence="2" id="KW-1185">Reference proteome</keyword>
<dbReference type="Proteomes" id="UP001500064">
    <property type="component" value="Unassembled WGS sequence"/>
</dbReference>
<proteinExistence type="predicted"/>
<protein>
    <submittedName>
        <fullName evidence="1">Uncharacterized protein</fullName>
    </submittedName>
</protein>
<evidence type="ECO:0000313" key="2">
    <source>
        <dbReference type="Proteomes" id="UP001500064"/>
    </source>
</evidence>
<evidence type="ECO:0000313" key="1">
    <source>
        <dbReference type="EMBL" id="GAA1697866.1"/>
    </source>
</evidence>
<dbReference type="EMBL" id="BAAAMU010000245">
    <property type="protein sequence ID" value="GAA1697866.1"/>
    <property type="molecule type" value="Genomic_DNA"/>
</dbReference>
<name>A0ABP4U3P7_9ACTN</name>
<sequence>MPNDGDPYCRVCGLLQSSPPWGDDGRSPTWEICACCGTEFGYQDATLAGVLRARQAWAAKGYPWFQESERPVGWRVEDQLVHAQRL</sequence>
<organism evidence="1 2">
    <name type="scientific">Nonomuraea maheshkhaliensis</name>
    <dbReference type="NCBI Taxonomy" id="419590"/>
    <lineage>
        <taxon>Bacteria</taxon>
        <taxon>Bacillati</taxon>
        <taxon>Actinomycetota</taxon>
        <taxon>Actinomycetes</taxon>
        <taxon>Streptosporangiales</taxon>
        <taxon>Streptosporangiaceae</taxon>
        <taxon>Nonomuraea</taxon>
    </lineage>
</organism>
<dbReference type="RefSeq" id="WP_346115437.1">
    <property type="nucleotide sequence ID" value="NZ_BAAAMU010000245.1"/>
</dbReference>
<gene>
    <name evidence="1" type="ORF">GCM10009733_110970</name>
</gene>